<dbReference type="RefSeq" id="WP_119541680.1">
    <property type="nucleotide sequence ID" value="NZ_QYRN01000017.1"/>
</dbReference>
<comment type="caution">
    <text evidence="1">The sequence shown here is derived from an EMBL/GenBank/DDBJ whole genome shotgun (WGS) entry which is preliminary data.</text>
</comment>
<evidence type="ECO:0000313" key="1">
    <source>
        <dbReference type="EMBL" id="RIX97175.1"/>
    </source>
</evidence>
<dbReference type="PROSITE" id="PS51318">
    <property type="entry name" value="TAT"/>
    <property type="match status" value="1"/>
</dbReference>
<dbReference type="AlphaFoldDB" id="A0A3A1WE85"/>
<reference evidence="2" key="1">
    <citation type="submission" date="2018-09" db="EMBL/GenBank/DDBJ databases">
        <authorList>
            <person name="Tuo L."/>
        </authorList>
    </citation>
    <scope>NUCLEOTIDE SEQUENCE [LARGE SCALE GENOMIC DNA]</scope>
    <source>
        <strain evidence="2">M2BS4Y-1</strain>
    </source>
</reference>
<dbReference type="EMBL" id="QYRN01000017">
    <property type="protein sequence ID" value="RIX97175.1"/>
    <property type="molecule type" value="Genomic_DNA"/>
</dbReference>
<accession>A0A3A1WE85</accession>
<keyword evidence="2" id="KW-1185">Reference proteome</keyword>
<dbReference type="InterPro" id="IPR006311">
    <property type="entry name" value="TAT_signal"/>
</dbReference>
<proteinExistence type="predicted"/>
<name>A0A3A1WE85_9HYPH</name>
<organism evidence="1 2">
    <name type="scientific">Aureimonas flava</name>
    <dbReference type="NCBI Taxonomy" id="2320271"/>
    <lineage>
        <taxon>Bacteria</taxon>
        <taxon>Pseudomonadati</taxon>
        <taxon>Pseudomonadota</taxon>
        <taxon>Alphaproteobacteria</taxon>
        <taxon>Hyphomicrobiales</taxon>
        <taxon>Aurantimonadaceae</taxon>
        <taxon>Aureimonas</taxon>
    </lineage>
</organism>
<sequence length="216" mass="23408">MLTRREALSTLTKGAAAGALTAGAIGAAHAASSDILRLIQAHRLAKEAFADAVAALDEAEMVFDRDYDANPIRLKGHLVGCIDPAYETRTSLTKYHERERAVFVGERVQHLYPAAHKLISDRIDQMEEEDLALFDTARQMLAERRAAAGLDTLERQHEAAERAEYEAYRAFAAFAPQTMADVASKAAYALELVEAGGDAHVCLDALVDSLVNGRAA</sequence>
<dbReference type="Proteomes" id="UP000265750">
    <property type="component" value="Unassembled WGS sequence"/>
</dbReference>
<protein>
    <submittedName>
        <fullName evidence="1">Uncharacterized protein</fullName>
    </submittedName>
</protein>
<gene>
    <name evidence="1" type="ORF">D3218_19130</name>
</gene>
<evidence type="ECO:0000313" key="2">
    <source>
        <dbReference type="Proteomes" id="UP000265750"/>
    </source>
</evidence>